<reference evidence="3 4" key="2">
    <citation type="journal article" date="2013" name="Genome Announc.">
        <title>Genome of the Root-Associated Plant Growth-Promoting Bacterium Variovorax paradoxus Strain EPS.</title>
        <authorList>
            <person name="Han J.I."/>
            <person name="Spain J.C."/>
            <person name="Leadbetter J.R."/>
            <person name="Ovchinnikova G."/>
            <person name="Goodwin L.A."/>
            <person name="Han C.S."/>
            <person name="Woyke T."/>
            <person name="Davenport K.W."/>
            <person name="Orwin P.M."/>
        </authorList>
    </citation>
    <scope>NUCLEOTIDE SEQUENCE [LARGE SCALE GENOMIC DNA]</scope>
    <source>
        <strain evidence="3 4">EPS</strain>
    </source>
</reference>
<feature type="region of interest" description="Disordered" evidence="1">
    <location>
        <begin position="84"/>
        <end position="127"/>
    </location>
</feature>
<dbReference type="KEGG" id="vpe:Varpa_3869"/>
<dbReference type="Proteomes" id="UP000008917">
    <property type="component" value="Chromosome"/>
</dbReference>
<dbReference type="STRING" id="595537.Varpa_3869"/>
<accession>E6V2Y4</accession>
<dbReference type="EMBL" id="CP002417">
    <property type="protein sequence ID" value="ADU38050.1"/>
    <property type="molecule type" value="Genomic_DNA"/>
</dbReference>
<gene>
    <name evidence="3" type="ordered locus">Varpa_3869</name>
</gene>
<evidence type="ECO:0000256" key="2">
    <source>
        <dbReference type="SAM" id="Phobius"/>
    </source>
</evidence>
<evidence type="ECO:0008006" key="5">
    <source>
        <dbReference type="Google" id="ProtNLM"/>
    </source>
</evidence>
<evidence type="ECO:0000313" key="4">
    <source>
        <dbReference type="Proteomes" id="UP000008917"/>
    </source>
</evidence>
<organism evidence="3 4">
    <name type="scientific">Variovorax paradoxus (strain EPS)</name>
    <dbReference type="NCBI Taxonomy" id="595537"/>
    <lineage>
        <taxon>Bacteria</taxon>
        <taxon>Pseudomonadati</taxon>
        <taxon>Pseudomonadota</taxon>
        <taxon>Betaproteobacteria</taxon>
        <taxon>Burkholderiales</taxon>
        <taxon>Comamonadaceae</taxon>
        <taxon>Variovorax</taxon>
    </lineage>
</organism>
<dbReference type="eggNOG" id="ENOG5032YR7">
    <property type="taxonomic scope" value="Bacteria"/>
</dbReference>
<feature type="compositionally biased region" description="Basic and acidic residues" evidence="1">
    <location>
        <begin position="84"/>
        <end position="115"/>
    </location>
</feature>
<name>E6V2Y4_VARPE</name>
<feature type="transmembrane region" description="Helical" evidence="2">
    <location>
        <begin position="54"/>
        <end position="75"/>
    </location>
</feature>
<keyword evidence="2" id="KW-0472">Membrane</keyword>
<reference evidence="4" key="1">
    <citation type="submission" date="2010-12" db="EMBL/GenBank/DDBJ databases">
        <title>Complete sequence of Variovorax paradoxus EPS.</title>
        <authorList>
            <consortium name="US DOE Joint Genome Institute"/>
            <person name="Lucas S."/>
            <person name="Copeland A."/>
            <person name="Lapidus A."/>
            <person name="Cheng J.-F."/>
            <person name="Goodwin L."/>
            <person name="Pitluck S."/>
            <person name="Teshima H."/>
            <person name="Detter J.C."/>
            <person name="Han C."/>
            <person name="Tapia R."/>
            <person name="Land M."/>
            <person name="Hauser L."/>
            <person name="Kyrpides N."/>
            <person name="Ivanova N."/>
            <person name="Ovchinnikova G."/>
            <person name="Orwin P."/>
            <person name="Han J.-I.G."/>
            <person name="Woyke T."/>
        </authorList>
    </citation>
    <scope>NUCLEOTIDE SEQUENCE [LARGE SCALE GENOMIC DNA]</scope>
    <source>
        <strain evidence="4">EPS</strain>
    </source>
</reference>
<keyword evidence="2" id="KW-1133">Transmembrane helix</keyword>
<evidence type="ECO:0000313" key="3">
    <source>
        <dbReference type="EMBL" id="ADU38050.1"/>
    </source>
</evidence>
<evidence type="ECO:0000256" key="1">
    <source>
        <dbReference type="SAM" id="MobiDB-lite"/>
    </source>
</evidence>
<dbReference type="HOGENOM" id="CLU_155097_0_0_4"/>
<sequence length="127" mass="13775">MSILHSHGTDNAALFSYRLKLLVFIHLIVIGWLYVVVMMSVAEATNTTGTVLGAIFTFLLYGLAPVALVVYLMGAPGRRRAIKQREAEAQEEARRAAAEAATKEDSSLPDQRGKAPADAVPPVRKEP</sequence>
<keyword evidence="2" id="KW-0812">Transmembrane</keyword>
<feature type="transmembrane region" description="Helical" evidence="2">
    <location>
        <begin position="21"/>
        <end position="42"/>
    </location>
</feature>
<protein>
    <recommendedName>
        <fullName evidence="5">Transmembrane protein</fullName>
    </recommendedName>
</protein>
<proteinExistence type="predicted"/>
<dbReference type="AlphaFoldDB" id="E6V2Y4"/>